<dbReference type="AlphaFoldDB" id="A0A078KV59"/>
<evidence type="ECO:0000313" key="2">
    <source>
        <dbReference type="EMBL" id="CDZ25060.1"/>
    </source>
</evidence>
<feature type="transmembrane region" description="Helical" evidence="1">
    <location>
        <begin position="155"/>
        <end position="175"/>
    </location>
</feature>
<proteinExistence type="predicted"/>
<feature type="transmembrane region" description="Helical" evidence="1">
    <location>
        <begin position="318"/>
        <end position="340"/>
    </location>
</feature>
<dbReference type="STRING" id="29343.CCDG5_1968"/>
<dbReference type="Proteomes" id="UP000032431">
    <property type="component" value="Chromosome I"/>
</dbReference>
<evidence type="ECO:0000313" key="3">
    <source>
        <dbReference type="Proteomes" id="UP000032431"/>
    </source>
</evidence>
<dbReference type="OrthoDB" id="2085113at2"/>
<evidence type="ECO:0008006" key="4">
    <source>
        <dbReference type="Google" id="ProtNLM"/>
    </source>
</evidence>
<name>A0A078KV59_9FIRM</name>
<keyword evidence="1" id="KW-0472">Membrane</keyword>
<evidence type="ECO:0000256" key="1">
    <source>
        <dbReference type="SAM" id="Phobius"/>
    </source>
</evidence>
<reference evidence="3" key="1">
    <citation type="submission" date="2014-07" db="EMBL/GenBank/DDBJ databases">
        <authorList>
            <person name="Wibberg D."/>
        </authorList>
    </citation>
    <scope>NUCLEOTIDE SEQUENCE [LARGE SCALE GENOMIC DNA]</scope>
    <source>
        <strain evidence="3">DG5</strain>
    </source>
</reference>
<gene>
    <name evidence="2" type="ORF">CCDG5_1968</name>
</gene>
<feature type="transmembrane region" description="Helical" evidence="1">
    <location>
        <begin position="236"/>
        <end position="256"/>
    </location>
</feature>
<keyword evidence="1" id="KW-0812">Transmembrane</keyword>
<dbReference type="KEGG" id="ccel:CCDG5_1968"/>
<feature type="transmembrane region" description="Helical" evidence="1">
    <location>
        <begin position="182"/>
        <end position="202"/>
    </location>
</feature>
<dbReference type="PATRIC" id="fig|29343.3.peg.2068"/>
<dbReference type="HOGENOM" id="CLU_032630_1_0_9"/>
<feature type="transmembrane region" description="Helical" evidence="1">
    <location>
        <begin position="51"/>
        <end position="68"/>
    </location>
</feature>
<feature type="transmembrane region" description="Helical" evidence="1">
    <location>
        <begin position="20"/>
        <end position="39"/>
    </location>
</feature>
<organism evidence="2 3">
    <name type="scientific">[Clostridium] cellulosi</name>
    <dbReference type="NCBI Taxonomy" id="29343"/>
    <lineage>
        <taxon>Bacteria</taxon>
        <taxon>Bacillati</taxon>
        <taxon>Bacillota</taxon>
        <taxon>Clostridia</taxon>
        <taxon>Eubacteriales</taxon>
        <taxon>Oscillospiraceae</taxon>
        <taxon>Oscillospiraceae incertae sedis</taxon>
    </lineage>
</organism>
<accession>A0A078KV59</accession>
<keyword evidence="3" id="KW-1185">Reference proteome</keyword>
<protein>
    <recommendedName>
        <fullName evidence="4">Polysaccharide polymerase</fullName>
    </recommendedName>
</protein>
<sequence>MFVVSRDYKQINNSHRLIGLFYLLPFALYTVCAFLQTTMFKTMIPAQTFRFLRLLSLAAILLKIFFFNKHTLKQWMLLFLLGLAGVFVWKCSSYPDVLDIIILIVGARNVSFKKIVKVYFVTSLTLLVITIISAKLGFIPNLVYYIGKRRESFGIIYPTNFAAHIFFLILSYIYIRPKRKSLAINILEYAVYAALAVFVYIFCYARTNAILIALTILVSIILYFKRRKRINRVLQIILTYSVSAFAILMIGLTAAYNKSCQFLVKLDTILDNRLNQGKAGLEKYGVSVFGKHIQLNGFGDLKGFNRQYDYYFYLDSSYVRIMLLYGVITIMIICLAYTLFCKKRIQHGDILLPCIIALIALESVMEQHLLEFAYNPFIIVFMAKYGGKTKSLGFTIFEELRIIIKRMFRRPKLPKKRDSINAVVKV</sequence>
<keyword evidence="1" id="KW-1133">Transmembrane helix</keyword>
<feature type="transmembrane region" description="Helical" evidence="1">
    <location>
        <begin position="208"/>
        <end position="224"/>
    </location>
</feature>
<feature type="transmembrane region" description="Helical" evidence="1">
    <location>
        <begin position="118"/>
        <end position="143"/>
    </location>
</feature>
<dbReference type="EMBL" id="LM995447">
    <property type="protein sequence ID" value="CDZ25060.1"/>
    <property type="molecule type" value="Genomic_DNA"/>
</dbReference>